<feature type="region of interest" description="Disordered" evidence="2">
    <location>
        <begin position="51"/>
        <end position="103"/>
    </location>
</feature>
<evidence type="ECO:0000313" key="3">
    <source>
        <dbReference type="EMBL" id="WVZ00877.1"/>
    </source>
</evidence>
<organism evidence="3 4">
    <name type="scientific">Vigna mungo</name>
    <name type="common">Black gram</name>
    <name type="synonym">Phaseolus mungo</name>
    <dbReference type="NCBI Taxonomy" id="3915"/>
    <lineage>
        <taxon>Eukaryota</taxon>
        <taxon>Viridiplantae</taxon>
        <taxon>Streptophyta</taxon>
        <taxon>Embryophyta</taxon>
        <taxon>Tracheophyta</taxon>
        <taxon>Spermatophyta</taxon>
        <taxon>Magnoliopsida</taxon>
        <taxon>eudicotyledons</taxon>
        <taxon>Gunneridae</taxon>
        <taxon>Pentapetalae</taxon>
        <taxon>rosids</taxon>
        <taxon>fabids</taxon>
        <taxon>Fabales</taxon>
        <taxon>Fabaceae</taxon>
        <taxon>Papilionoideae</taxon>
        <taxon>50 kb inversion clade</taxon>
        <taxon>NPAAA clade</taxon>
        <taxon>indigoferoid/millettioid clade</taxon>
        <taxon>Phaseoleae</taxon>
        <taxon>Vigna</taxon>
    </lineage>
</organism>
<reference evidence="3 4" key="1">
    <citation type="journal article" date="2023" name="Life. Sci Alliance">
        <title>Evolutionary insights into 3D genome organization and epigenetic landscape of Vigna mungo.</title>
        <authorList>
            <person name="Junaid A."/>
            <person name="Singh B."/>
            <person name="Bhatia S."/>
        </authorList>
    </citation>
    <scope>NUCLEOTIDE SEQUENCE [LARGE SCALE GENOMIC DNA]</scope>
    <source>
        <strain evidence="3">Urdbean</strain>
    </source>
</reference>
<proteinExistence type="predicted"/>
<dbReference type="Proteomes" id="UP001374535">
    <property type="component" value="Chromosome 8"/>
</dbReference>
<dbReference type="AlphaFoldDB" id="A0AAQ3N1L8"/>
<dbReference type="CDD" id="cd14686">
    <property type="entry name" value="bZIP"/>
    <property type="match status" value="1"/>
</dbReference>
<accession>A0AAQ3N1L8</accession>
<name>A0AAQ3N1L8_VIGMU</name>
<feature type="compositionally biased region" description="Polar residues" evidence="2">
    <location>
        <begin position="67"/>
        <end position="85"/>
    </location>
</feature>
<feature type="coiled-coil region" evidence="1">
    <location>
        <begin position="167"/>
        <end position="201"/>
    </location>
</feature>
<evidence type="ECO:0000313" key="4">
    <source>
        <dbReference type="Proteomes" id="UP001374535"/>
    </source>
</evidence>
<gene>
    <name evidence="3" type="ORF">V8G54_026946</name>
</gene>
<dbReference type="PANTHER" id="PTHR35099:SF10">
    <property type="entry name" value="BZIP DOMAIN-CONTAINING PROTEIN"/>
    <property type="match status" value="1"/>
</dbReference>
<keyword evidence="4" id="KW-1185">Reference proteome</keyword>
<evidence type="ECO:0000256" key="2">
    <source>
        <dbReference type="SAM" id="MobiDB-lite"/>
    </source>
</evidence>
<dbReference type="PANTHER" id="PTHR35099">
    <property type="entry name" value="OS02G0182700 PROTEIN"/>
    <property type="match status" value="1"/>
</dbReference>
<evidence type="ECO:0000256" key="1">
    <source>
        <dbReference type="SAM" id="Coils"/>
    </source>
</evidence>
<keyword evidence="1" id="KW-0175">Coiled coil</keyword>
<protein>
    <submittedName>
        <fullName evidence="3">Uncharacterized protein</fullName>
    </submittedName>
</protein>
<dbReference type="EMBL" id="CP144693">
    <property type="protein sequence ID" value="WVZ00877.1"/>
    <property type="molecule type" value="Genomic_DNA"/>
</dbReference>
<sequence length="300" mass="33096">MCHDDDWVNLAVADDSLVVNLLLRLHHTPPLPPPPLSLHLHWTVRQRRSRSVRRHAAAASHKKQDSTRASPTTPLSWSGATSASGGNLDGYEESSHPTSLPQTSRSKVLKRAICFSPPSYPALFIHPKTTSFFLYRCDGTEPLHYDPNVSNPSETATTRKSRRKKTLAELKDEEDLLLKERRSLKKELASLRLTVEKHRTTNESLKRMKLDFVSRQNSSAATAAASEVCGKAVSGPSQFATSECHSSNSVSRNTVTHDVSPVCAENASPKAQENGNQESTFVLPDLNLPVDENFSANAMH</sequence>